<gene>
    <name evidence="2" type="ORF">KK1_031828</name>
</gene>
<dbReference type="InterPro" id="IPR013103">
    <property type="entry name" value="RVT_2"/>
</dbReference>
<evidence type="ECO:0000313" key="3">
    <source>
        <dbReference type="Proteomes" id="UP000075243"/>
    </source>
</evidence>
<dbReference type="Pfam" id="PF07727">
    <property type="entry name" value="RVT_2"/>
    <property type="match status" value="1"/>
</dbReference>
<dbReference type="PANTHER" id="PTHR43383">
    <property type="entry name" value="NODULIN 6"/>
    <property type="match status" value="1"/>
</dbReference>
<dbReference type="SUPFAM" id="SSF56672">
    <property type="entry name" value="DNA/RNA polymerases"/>
    <property type="match status" value="1"/>
</dbReference>
<reference evidence="2" key="1">
    <citation type="journal article" date="2012" name="Nat. Biotechnol.">
        <title>Draft genome sequence of pigeonpea (Cajanus cajan), an orphan legume crop of resource-poor farmers.</title>
        <authorList>
            <person name="Varshney R.K."/>
            <person name="Chen W."/>
            <person name="Li Y."/>
            <person name="Bharti A.K."/>
            <person name="Saxena R.K."/>
            <person name="Schlueter J.A."/>
            <person name="Donoghue M.T."/>
            <person name="Azam S."/>
            <person name="Fan G."/>
            <person name="Whaley A.M."/>
            <person name="Farmer A.D."/>
            <person name="Sheridan J."/>
            <person name="Iwata A."/>
            <person name="Tuteja R."/>
            <person name="Penmetsa R.V."/>
            <person name="Wu W."/>
            <person name="Upadhyaya H.D."/>
            <person name="Yang S.P."/>
            <person name="Shah T."/>
            <person name="Saxena K.B."/>
            <person name="Michael T."/>
            <person name="McCombie W.R."/>
            <person name="Yang B."/>
            <person name="Zhang G."/>
            <person name="Yang H."/>
            <person name="Wang J."/>
            <person name="Spillane C."/>
            <person name="Cook D.R."/>
            <person name="May G.D."/>
            <person name="Xu X."/>
            <person name="Jackson S.A."/>
        </authorList>
    </citation>
    <scope>NUCLEOTIDE SEQUENCE [LARGE SCALE GENOMIC DNA]</scope>
</reference>
<sequence>MEDDPKTVRVVMTSKESKKWLNAMREEMKSLHENQTRKLVKKPPRARVVSCKWLFKKKERIPRIEPERFKARLVARGFTQKKGIDFNEVLFPVVKHRSIILILSMVAQLDLELEQMDVKTAFLYGYLDEEILMSQPEGFEVKGKVDYVCKLTKSLYGLKQSPKQWNRRFDEFMEHVKFIESHYDNCVYFKFLKQGLFVVLFFYVYDILLVSNNKVEIAKVKSKLSKEFEMKNLRLGKKILRVEISRNR</sequence>
<dbReference type="AlphaFoldDB" id="A0A151RVM0"/>
<proteinExistence type="predicted"/>
<evidence type="ECO:0000259" key="1">
    <source>
        <dbReference type="Pfam" id="PF07727"/>
    </source>
</evidence>
<accession>A0A151RVM0</accession>
<keyword evidence="3" id="KW-1185">Reference proteome</keyword>
<feature type="domain" description="Reverse transcriptase Ty1/copia-type" evidence="1">
    <location>
        <begin position="34"/>
        <end position="246"/>
    </location>
</feature>
<dbReference type="Gramene" id="C.cajan_31854.t">
    <property type="protein sequence ID" value="C.cajan_31854.t.cds1"/>
    <property type="gene ID" value="C.cajan_31854"/>
</dbReference>
<dbReference type="EMBL" id="KQ483553">
    <property type="protein sequence ID" value="KYP46595.1"/>
    <property type="molecule type" value="Genomic_DNA"/>
</dbReference>
<dbReference type="PANTHER" id="PTHR43383:SF2">
    <property type="entry name" value="AMIDOHYDROLASE 2 FAMILY PROTEIN"/>
    <property type="match status" value="1"/>
</dbReference>
<protein>
    <submittedName>
        <fullName evidence="2">Retrovirus-related Pol polyprotein from transposon TNT 1-94</fullName>
    </submittedName>
</protein>
<organism evidence="2 3">
    <name type="scientific">Cajanus cajan</name>
    <name type="common">Pigeon pea</name>
    <name type="synonym">Cajanus indicus</name>
    <dbReference type="NCBI Taxonomy" id="3821"/>
    <lineage>
        <taxon>Eukaryota</taxon>
        <taxon>Viridiplantae</taxon>
        <taxon>Streptophyta</taxon>
        <taxon>Embryophyta</taxon>
        <taxon>Tracheophyta</taxon>
        <taxon>Spermatophyta</taxon>
        <taxon>Magnoliopsida</taxon>
        <taxon>eudicotyledons</taxon>
        <taxon>Gunneridae</taxon>
        <taxon>Pentapetalae</taxon>
        <taxon>rosids</taxon>
        <taxon>fabids</taxon>
        <taxon>Fabales</taxon>
        <taxon>Fabaceae</taxon>
        <taxon>Papilionoideae</taxon>
        <taxon>50 kb inversion clade</taxon>
        <taxon>NPAAA clade</taxon>
        <taxon>indigoferoid/millettioid clade</taxon>
        <taxon>Phaseoleae</taxon>
        <taxon>Cajanus</taxon>
    </lineage>
</organism>
<name>A0A151RVM0_CAJCA</name>
<dbReference type="InterPro" id="IPR043502">
    <property type="entry name" value="DNA/RNA_pol_sf"/>
</dbReference>
<dbReference type="Proteomes" id="UP000075243">
    <property type="component" value="Unassembled WGS sequence"/>
</dbReference>
<evidence type="ECO:0000313" key="2">
    <source>
        <dbReference type="EMBL" id="KYP46595.1"/>
    </source>
</evidence>